<keyword evidence="2" id="KW-1185">Reference proteome</keyword>
<organism evidence="1 2">
    <name type="scientific">Sphagnum troendelagicum</name>
    <dbReference type="NCBI Taxonomy" id="128251"/>
    <lineage>
        <taxon>Eukaryota</taxon>
        <taxon>Viridiplantae</taxon>
        <taxon>Streptophyta</taxon>
        <taxon>Embryophyta</taxon>
        <taxon>Bryophyta</taxon>
        <taxon>Sphagnophytina</taxon>
        <taxon>Sphagnopsida</taxon>
        <taxon>Sphagnales</taxon>
        <taxon>Sphagnaceae</taxon>
        <taxon>Sphagnum</taxon>
    </lineage>
</organism>
<dbReference type="EMBL" id="OZ019894">
    <property type="protein sequence ID" value="CAK9214827.1"/>
    <property type="molecule type" value="Genomic_DNA"/>
</dbReference>
<evidence type="ECO:0000313" key="2">
    <source>
        <dbReference type="Proteomes" id="UP001497512"/>
    </source>
</evidence>
<proteinExistence type="predicted"/>
<accession>A0ABP0U801</accession>
<reference evidence="1" key="1">
    <citation type="submission" date="2024-02" db="EMBL/GenBank/DDBJ databases">
        <authorList>
            <consortium name="ELIXIR-Norway"/>
            <consortium name="Elixir Norway"/>
        </authorList>
    </citation>
    <scope>NUCLEOTIDE SEQUENCE</scope>
</reference>
<dbReference type="Proteomes" id="UP001497512">
    <property type="component" value="Chromosome 2"/>
</dbReference>
<evidence type="ECO:0000313" key="1">
    <source>
        <dbReference type="EMBL" id="CAK9214827.1"/>
    </source>
</evidence>
<gene>
    <name evidence="1" type="ORF">CSSPTR1EN2_LOCUS12426</name>
</gene>
<sequence length="81" mass="8896">MIGSPRRSTFQYEANMGTEADIWSLVSWPYCSGVTSCEAEAKGKIEDASGDCEEAEPMLTPPMPMVISANRGDSFTWQLTQ</sequence>
<name>A0ABP0U801_9BRYO</name>
<protein>
    <submittedName>
        <fullName evidence="1">Uncharacterized protein</fullName>
    </submittedName>
</protein>